<dbReference type="GO" id="GO:0008253">
    <property type="term" value="F:5'-nucleotidase activity"/>
    <property type="evidence" value="ECO:0007669"/>
    <property type="project" value="TreeGrafter"/>
</dbReference>
<dbReference type="InterPro" id="IPR004843">
    <property type="entry name" value="Calcineurin-like_PHP"/>
</dbReference>
<dbReference type="GO" id="GO:0030288">
    <property type="term" value="C:outer membrane-bounded periplasmic space"/>
    <property type="evidence" value="ECO:0007669"/>
    <property type="project" value="TreeGrafter"/>
</dbReference>
<dbReference type="AlphaFoldDB" id="U1LAA7"/>
<dbReference type="InterPro" id="IPR008334">
    <property type="entry name" value="5'-Nucleotdase_C"/>
</dbReference>
<gene>
    <name evidence="5" type="ORF">L332_05870</name>
</gene>
<dbReference type="Gene3D" id="3.90.780.10">
    <property type="entry name" value="5'-Nucleotidase, C-terminal domain"/>
    <property type="match status" value="1"/>
</dbReference>
<evidence type="ECO:0000313" key="5">
    <source>
        <dbReference type="EMBL" id="ERG63983.1"/>
    </source>
</evidence>
<evidence type="ECO:0000259" key="3">
    <source>
        <dbReference type="Pfam" id="PF00149"/>
    </source>
</evidence>
<dbReference type="Gene3D" id="3.60.21.10">
    <property type="match status" value="1"/>
</dbReference>
<keyword evidence="1 2" id="KW-0732">Signal</keyword>
<feature type="domain" description="5'-Nucleotidase C-terminal" evidence="4">
    <location>
        <begin position="364"/>
        <end position="535"/>
    </location>
</feature>
<dbReference type="GO" id="GO:0009166">
    <property type="term" value="P:nucleotide catabolic process"/>
    <property type="evidence" value="ECO:0007669"/>
    <property type="project" value="InterPro"/>
</dbReference>
<protein>
    <recommendedName>
        <fullName evidence="7">5'-Nucleotidase C-terminal domain-containing protein</fullName>
    </recommendedName>
</protein>
<dbReference type="SUPFAM" id="SSF56300">
    <property type="entry name" value="Metallo-dependent phosphatases"/>
    <property type="match status" value="1"/>
</dbReference>
<dbReference type="Proteomes" id="UP000016462">
    <property type="component" value="Unassembled WGS sequence"/>
</dbReference>
<accession>U1LAA7</accession>
<dbReference type="InterPro" id="IPR007253">
    <property type="entry name" value="Cell_wall-bd_2"/>
</dbReference>
<proteinExistence type="predicted"/>
<name>U1LAA7_9MICO</name>
<reference evidence="5 6" key="1">
    <citation type="journal article" date="2013" name="Genome Announc.">
        <title>First draft genome sequence from a member of the genus agrococcus, isolated from modern microbialites.</title>
        <authorList>
            <person name="White R.A.III."/>
            <person name="Grassa C.J."/>
            <person name="Suttle C.A."/>
        </authorList>
    </citation>
    <scope>NUCLEOTIDE SEQUENCE [LARGE SCALE GENOMIC DNA]</scope>
    <source>
        <strain evidence="5 6">RW1</strain>
    </source>
</reference>
<dbReference type="Pfam" id="PF04122">
    <property type="entry name" value="CW_binding_2"/>
    <property type="match status" value="3"/>
</dbReference>
<dbReference type="OrthoDB" id="1016457at2"/>
<feature type="chain" id="PRO_5004615637" description="5'-Nucleotidase C-terminal domain-containing protein" evidence="2">
    <location>
        <begin position="32"/>
        <end position="985"/>
    </location>
</feature>
<dbReference type="RefSeq" id="WP_021010958.1">
    <property type="nucleotide sequence ID" value="NZ_ASHR01000028.1"/>
</dbReference>
<dbReference type="PANTHER" id="PTHR11575:SF24">
    <property type="entry name" value="5'-NUCLEOTIDASE"/>
    <property type="match status" value="1"/>
</dbReference>
<dbReference type="SUPFAM" id="SSF55816">
    <property type="entry name" value="5'-nucleotidase (syn. UDP-sugar hydrolase), C-terminal domain"/>
    <property type="match status" value="1"/>
</dbReference>
<dbReference type="Pfam" id="PF02872">
    <property type="entry name" value="5_nucleotid_C"/>
    <property type="match status" value="1"/>
</dbReference>
<evidence type="ECO:0000256" key="2">
    <source>
        <dbReference type="SAM" id="SignalP"/>
    </source>
</evidence>
<dbReference type="PRINTS" id="PR01607">
    <property type="entry name" value="APYRASEFAMLY"/>
</dbReference>
<sequence length="985" mass="100438">MNTKAKRSLAAGAACALSVGLLVSTPTVANAAPITVDPATTAVVNLLHFNDFHGRIDSSTTVQFAGTIEQLRADYPESTVLLSGGDSIGASAFPSASQGDEPTIEVLNAMGVDASAVGNHEFDKGVDDLTGRVAGLTDFPYLSANVTLDGEPIGPAYELLEIDGITVGVVGAVTESTPTLVDGSGIVGAEFGDPVAAVNEVAAALTDGDAANGEADVIVAELHEGSQVVLPADASQADQQALLAADAAAGGPFGDIVNGLSADVDVIFNGHTHRSYSWLAPVPGASGETRPVVQSNEYSNLVGQVVLAVDRASLDVSVEVLTNHARTTAAPADLVAAYPRVAAVKEIVDAAVAEAAVIGNVEVGTISGPITVPALSNGNRGEESTAAQMVANMYRDQLAPEGRGGAEIGIVNPGGVRDSLLYAATSPETEDGVVRLAEANNVLPFSNNLWTITMTGAELDLLLEQQWQRDAAGVPLATGRTYLQLGLSDNVTYVSDPSRAIDDRVSDIAIDGEFVSPDQEIRIASASFLMGVNGGTPGDNFWAFAEGTDERDSGLVDLDALLAYLADNPGLAPDYSVRHVDVVGLPEGAVAAGSERTVEVRQLDRIRSLGAVASETVEIVDETGAVVGTGDVVVNTDASGNPLTTSATVTFTVSTPEATAAGPVTAAYAVRTATSEVPFQLEVVEPTSRIAGEDRFQTAVEISRAAYPEGAPVVYVASGERWPDALTAAPAAAHEGGPLLLARHGSVSYDVLAEIDRLGAERVVIVGGEPTLSAAVEASIGEVDGVTTIDRIAGADRFETSRLVAEYAFESADGAYVATGLRFPDALSAGAAAGHLDLPLVLVDTREAVPAATISTLEGLGVARVRIVGDTKAVPSSNAAQFVDAGFSVRRLGGVDRFATSAIVTASAFDAAPNGAYLASGFSFPDALAGGAVAGAQGAPLLISTSACVPSRVLAELDRLQPTSVTLLGGEPSLSATVAWLGSCD</sequence>
<dbReference type="InterPro" id="IPR029052">
    <property type="entry name" value="Metallo-depent_PP-like"/>
</dbReference>
<dbReference type="Gene3D" id="3.40.50.12090">
    <property type="match status" value="1"/>
</dbReference>
<dbReference type="GO" id="GO:0008768">
    <property type="term" value="F:UDP-sugar diphosphatase activity"/>
    <property type="evidence" value="ECO:0007669"/>
    <property type="project" value="TreeGrafter"/>
</dbReference>
<comment type="caution">
    <text evidence="5">The sequence shown here is derived from an EMBL/GenBank/DDBJ whole genome shotgun (WGS) entry which is preliminary data.</text>
</comment>
<evidence type="ECO:0000313" key="6">
    <source>
        <dbReference type="Proteomes" id="UP000016462"/>
    </source>
</evidence>
<organism evidence="5 6">
    <name type="scientific">Agrococcus pavilionensis RW1</name>
    <dbReference type="NCBI Taxonomy" id="1330458"/>
    <lineage>
        <taxon>Bacteria</taxon>
        <taxon>Bacillati</taxon>
        <taxon>Actinomycetota</taxon>
        <taxon>Actinomycetes</taxon>
        <taxon>Micrococcales</taxon>
        <taxon>Microbacteriaceae</taxon>
        <taxon>Agrococcus</taxon>
    </lineage>
</organism>
<dbReference type="EMBL" id="ASHR01000028">
    <property type="protein sequence ID" value="ERG63983.1"/>
    <property type="molecule type" value="Genomic_DNA"/>
</dbReference>
<feature type="signal peptide" evidence="2">
    <location>
        <begin position="1"/>
        <end position="31"/>
    </location>
</feature>
<dbReference type="InterPro" id="IPR006179">
    <property type="entry name" value="5_nucleotidase/apyrase"/>
</dbReference>
<dbReference type="PANTHER" id="PTHR11575">
    <property type="entry name" value="5'-NUCLEOTIDASE-RELATED"/>
    <property type="match status" value="1"/>
</dbReference>
<feature type="domain" description="Calcineurin-like phosphoesterase" evidence="3">
    <location>
        <begin position="46"/>
        <end position="274"/>
    </location>
</feature>
<evidence type="ECO:0000256" key="1">
    <source>
        <dbReference type="ARBA" id="ARBA00022729"/>
    </source>
</evidence>
<keyword evidence="6" id="KW-1185">Reference proteome</keyword>
<evidence type="ECO:0008006" key="7">
    <source>
        <dbReference type="Google" id="ProtNLM"/>
    </source>
</evidence>
<dbReference type="Pfam" id="PF00149">
    <property type="entry name" value="Metallophos"/>
    <property type="match status" value="1"/>
</dbReference>
<evidence type="ECO:0000259" key="4">
    <source>
        <dbReference type="Pfam" id="PF02872"/>
    </source>
</evidence>
<dbReference type="InterPro" id="IPR036907">
    <property type="entry name" value="5'-Nucleotdase_C_sf"/>
</dbReference>